<feature type="transmembrane region" description="Helical" evidence="4">
    <location>
        <begin position="71"/>
        <end position="90"/>
    </location>
</feature>
<feature type="transmembrane region" description="Helical" evidence="4">
    <location>
        <begin position="278"/>
        <end position="298"/>
    </location>
</feature>
<dbReference type="PROSITE" id="PS50850">
    <property type="entry name" value="MFS"/>
    <property type="match status" value="1"/>
</dbReference>
<feature type="transmembrane region" description="Helical" evidence="4">
    <location>
        <begin position="132"/>
        <end position="151"/>
    </location>
</feature>
<feature type="transmembrane region" description="Helical" evidence="4">
    <location>
        <begin position="212"/>
        <end position="234"/>
    </location>
</feature>
<evidence type="ECO:0000313" key="7">
    <source>
        <dbReference type="Proteomes" id="UP000247465"/>
    </source>
</evidence>
<evidence type="ECO:0000259" key="5">
    <source>
        <dbReference type="PROSITE" id="PS50850"/>
    </source>
</evidence>
<reference evidence="6 7" key="1">
    <citation type="submission" date="2018-06" db="EMBL/GenBank/DDBJ databases">
        <title>Draft Genome Sequence of a Novel Marine Bacterium Related to the Verrucomicrobia.</title>
        <authorList>
            <person name="Vosseberg J."/>
            <person name="Martijn J."/>
            <person name="Ettema T.J.G."/>
        </authorList>
    </citation>
    <scope>NUCLEOTIDE SEQUENCE [LARGE SCALE GENOMIC DNA]</scope>
    <source>
        <strain evidence="6">TARA_B100001123</strain>
    </source>
</reference>
<dbReference type="Proteomes" id="UP000247465">
    <property type="component" value="Chromosome"/>
</dbReference>
<dbReference type="InterPro" id="IPR011701">
    <property type="entry name" value="MFS"/>
</dbReference>
<feature type="domain" description="Major facilitator superfamily (MFS) profile" evidence="5">
    <location>
        <begin position="1"/>
        <end position="391"/>
    </location>
</feature>
<dbReference type="InterPro" id="IPR050327">
    <property type="entry name" value="Proton-linked_MCT"/>
</dbReference>
<dbReference type="AlphaFoldDB" id="A0A2Z4ABT1"/>
<dbReference type="KEGG" id="mtar:DF168_00679"/>
<sequence>MSSRAQLTILFSALIMAIAMGVRQSLGLFLQPIADTLSSSRETFSFALAIQNILLGIPLAGILADRIGARMVVGVGSILYAIGFAILALVPSLASLYTGLGGLLGFALSATSYVVVLGAVAQVIPPERRGTAFGIVTASGSFGTFTVVPGLQWLLSEFDWQTTFLYASLAVGTIALFALGLPSKSWKHPVSVGVANQESFARVLSKAFKHQGYLLLNCGFLVCGFHVAFIATHLPSFMAGYGLSDMIGATALSLIGFFNMIGCFLFGRLGDRHPKKYLLSFLYLSRAIVICFFLIVPVTGVTALIFASVIGFLWLATVPLTSGIVAQIFGTGHLSSLYGIVFLSHQIGSFFGVWLGGRIYDQTGSYNSVWIGAIILGVVATLLHLPIQETSLPRSTSNA</sequence>
<gene>
    <name evidence="6" type="primary">yhjX</name>
    <name evidence="6" type="ORF">DF168_00679</name>
</gene>
<protein>
    <submittedName>
        <fullName evidence="6">Putative MFS-type transporter YhjX</fullName>
    </submittedName>
</protein>
<dbReference type="Pfam" id="PF07690">
    <property type="entry name" value="MFS_1"/>
    <property type="match status" value="1"/>
</dbReference>
<feature type="transmembrane region" description="Helical" evidence="4">
    <location>
        <begin position="163"/>
        <end position="181"/>
    </location>
</feature>
<keyword evidence="3 4" id="KW-0472">Membrane</keyword>
<dbReference type="PANTHER" id="PTHR11360:SF284">
    <property type="entry name" value="EG:103B4.3 PROTEIN-RELATED"/>
    <property type="match status" value="1"/>
</dbReference>
<dbReference type="InterPro" id="IPR036259">
    <property type="entry name" value="MFS_trans_sf"/>
</dbReference>
<evidence type="ECO:0000256" key="2">
    <source>
        <dbReference type="ARBA" id="ARBA00022989"/>
    </source>
</evidence>
<dbReference type="GO" id="GO:0022857">
    <property type="term" value="F:transmembrane transporter activity"/>
    <property type="evidence" value="ECO:0007669"/>
    <property type="project" value="InterPro"/>
</dbReference>
<evidence type="ECO:0000256" key="3">
    <source>
        <dbReference type="ARBA" id="ARBA00023136"/>
    </source>
</evidence>
<dbReference type="PANTHER" id="PTHR11360">
    <property type="entry name" value="MONOCARBOXYLATE TRANSPORTER"/>
    <property type="match status" value="1"/>
</dbReference>
<proteinExistence type="predicted"/>
<dbReference type="EMBL" id="CP029803">
    <property type="protein sequence ID" value="AWT59489.1"/>
    <property type="molecule type" value="Genomic_DNA"/>
</dbReference>
<evidence type="ECO:0000313" key="6">
    <source>
        <dbReference type="EMBL" id="AWT59489.1"/>
    </source>
</evidence>
<feature type="transmembrane region" description="Helical" evidence="4">
    <location>
        <begin position="43"/>
        <end position="64"/>
    </location>
</feature>
<keyword evidence="1 4" id="KW-0812">Transmembrane</keyword>
<organism evidence="6 7">
    <name type="scientific">Candidatus Moanibacter tarae</name>
    <dbReference type="NCBI Taxonomy" id="2200854"/>
    <lineage>
        <taxon>Bacteria</taxon>
        <taxon>Pseudomonadati</taxon>
        <taxon>Verrucomicrobiota</taxon>
        <taxon>Opitutia</taxon>
        <taxon>Puniceicoccales</taxon>
        <taxon>Puniceicoccales incertae sedis</taxon>
        <taxon>Candidatus Moanibacter</taxon>
    </lineage>
</organism>
<dbReference type="InterPro" id="IPR020846">
    <property type="entry name" value="MFS_dom"/>
</dbReference>
<feature type="transmembrane region" description="Helical" evidence="4">
    <location>
        <begin position="337"/>
        <end position="357"/>
    </location>
</feature>
<name>A0A2Z4ABT1_9BACT</name>
<dbReference type="SUPFAM" id="SSF103473">
    <property type="entry name" value="MFS general substrate transporter"/>
    <property type="match status" value="1"/>
</dbReference>
<feature type="transmembrane region" description="Helical" evidence="4">
    <location>
        <begin position="369"/>
        <end position="387"/>
    </location>
</feature>
<keyword evidence="2 4" id="KW-1133">Transmembrane helix</keyword>
<feature type="transmembrane region" description="Helical" evidence="4">
    <location>
        <begin position="96"/>
        <end position="120"/>
    </location>
</feature>
<dbReference type="CDD" id="cd17355">
    <property type="entry name" value="MFS_YcxA_like"/>
    <property type="match status" value="1"/>
</dbReference>
<dbReference type="Gene3D" id="1.20.1250.20">
    <property type="entry name" value="MFS general substrate transporter like domains"/>
    <property type="match status" value="1"/>
</dbReference>
<feature type="transmembrane region" description="Helical" evidence="4">
    <location>
        <begin position="246"/>
        <end position="266"/>
    </location>
</feature>
<evidence type="ECO:0000256" key="4">
    <source>
        <dbReference type="SAM" id="Phobius"/>
    </source>
</evidence>
<evidence type="ECO:0000256" key="1">
    <source>
        <dbReference type="ARBA" id="ARBA00022692"/>
    </source>
</evidence>
<accession>A0A2Z4ABT1</accession>